<gene>
    <name evidence="1" type="ORF">FHS77_002687</name>
</gene>
<dbReference type="AlphaFoldDB" id="A0A841M2X0"/>
<name>A0A841M2X0_9HYPH</name>
<keyword evidence="2" id="KW-1185">Reference proteome</keyword>
<organism evidence="1 2">
    <name type="scientific">Paenochrobactrum gallinarii</name>
    <dbReference type="NCBI Taxonomy" id="643673"/>
    <lineage>
        <taxon>Bacteria</taxon>
        <taxon>Pseudomonadati</taxon>
        <taxon>Pseudomonadota</taxon>
        <taxon>Alphaproteobacteria</taxon>
        <taxon>Hyphomicrobiales</taxon>
        <taxon>Brucellaceae</taxon>
        <taxon>Paenochrobactrum</taxon>
    </lineage>
</organism>
<proteinExistence type="predicted"/>
<evidence type="ECO:0008006" key="3">
    <source>
        <dbReference type="Google" id="ProtNLM"/>
    </source>
</evidence>
<dbReference type="RefSeq" id="WP_184224115.1">
    <property type="nucleotide sequence ID" value="NZ_JACIIU010000017.1"/>
</dbReference>
<dbReference type="Proteomes" id="UP000555393">
    <property type="component" value="Unassembled WGS sequence"/>
</dbReference>
<accession>A0A841M2X0</accession>
<sequence length="135" mass="15219">MAKKDKPVYGFIRRGFNLVPQLDFDRSALDSVAEGELVKVEIKQFRNVGRHRAYWATLQDVIDACGLDYSAEKLHDLIKLQNGVVDLLTLPSGMTVAIPASISFDKMSEADFQSFFRKAEAWLAKTYGYVRQEAA</sequence>
<reference evidence="1 2" key="1">
    <citation type="submission" date="2020-08" db="EMBL/GenBank/DDBJ databases">
        <title>Genomic Encyclopedia of Type Strains, Phase IV (KMG-IV): sequencing the most valuable type-strain genomes for metagenomic binning, comparative biology and taxonomic classification.</title>
        <authorList>
            <person name="Goeker M."/>
        </authorList>
    </citation>
    <scope>NUCLEOTIDE SEQUENCE [LARGE SCALE GENOMIC DNA]</scope>
    <source>
        <strain evidence="1 2">DSM 22336</strain>
    </source>
</reference>
<protein>
    <recommendedName>
        <fullName evidence="3">DUF1367 family protein</fullName>
    </recommendedName>
</protein>
<comment type="caution">
    <text evidence="1">The sequence shown here is derived from an EMBL/GenBank/DDBJ whole genome shotgun (WGS) entry which is preliminary data.</text>
</comment>
<dbReference type="EMBL" id="JACIIU010000017">
    <property type="protein sequence ID" value="MBB6262119.1"/>
    <property type="molecule type" value="Genomic_DNA"/>
</dbReference>
<evidence type="ECO:0000313" key="2">
    <source>
        <dbReference type="Proteomes" id="UP000555393"/>
    </source>
</evidence>
<evidence type="ECO:0000313" key="1">
    <source>
        <dbReference type="EMBL" id="MBB6262119.1"/>
    </source>
</evidence>